<dbReference type="Proteomes" id="UP000177010">
    <property type="component" value="Unassembled WGS sequence"/>
</dbReference>
<dbReference type="AlphaFoldDB" id="A0A1E7XC16"/>
<dbReference type="RefSeq" id="WP_070368068.1">
    <property type="nucleotide sequence ID" value="NZ_MIQE01000016.1"/>
</dbReference>
<dbReference type="Pfam" id="PF14393">
    <property type="entry name" value="DUF4422"/>
    <property type="match status" value="1"/>
</dbReference>
<evidence type="ECO:0000259" key="1">
    <source>
        <dbReference type="Pfam" id="PF14393"/>
    </source>
</evidence>
<feature type="domain" description="DUF4422" evidence="1">
    <location>
        <begin position="4"/>
        <end position="218"/>
    </location>
</feature>
<organism evidence="2 3">
    <name type="scientific">Lentilactobacillus sunkii</name>
    <dbReference type="NCBI Taxonomy" id="481719"/>
    <lineage>
        <taxon>Bacteria</taxon>
        <taxon>Bacillati</taxon>
        <taxon>Bacillota</taxon>
        <taxon>Bacilli</taxon>
        <taxon>Lactobacillales</taxon>
        <taxon>Lactobacillaceae</taxon>
        <taxon>Lentilactobacillus</taxon>
    </lineage>
</organism>
<evidence type="ECO:0000313" key="2">
    <source>
        <dbReference type="EMBL" id="OFA10599.1"/>
    </source>
</evidence>
<sequence>MAIKILVATHKDVMLPSGGIYSPIFVGSNLHSDITSNFQPDNEGENISDLNPRFNELTAVYWAWKNDSSEILGLTHYRRLFRSTGLFNRKLLDGRQVMNALKKSDVILPPKRHYYIETIESHYYHSHSSQGLDILKEIIRLQPPKYRESFNRVLKARSAHMFNMFVMPRELFDQYCQWVFPILFEVDHRIDYSTLNGNETRAVGFVSEILMDVWIQANNVTYTEVPLYFVGSQHWGKKIVRFILNKFLGRKVNLNSHID</sequence>
<evidence type="ECO:0000313" key="3">
    <source>
        <dbReference type="Proteomes" id="UP000177010"/>
    </source>
</evidence>
<dbReference type="EMBL" id="MIQE01000016">
    <property type="protein sequence ID" value="OFA10599.1"/>
    <property type="molecule type" value="Genomic_DNA"/>
</dbReference>
<dbReference type="STRING" id="481719.LASUN_16670"/>
<dbReference type="InterPro" id="IPR025536">
    <property type="entry name" value="DUF4422"/>
</dbReference>
<protein>
    <recommendedName>
        <fullName evidence="1">DUF4422 domain-containing protein</fullName>
    </recommendedName>
</protein>
<proteinExistence type="predicted"/>
<comment type="caution">
    <text evidence="2">The sequence shown here is derived from an EMBL/GenBank/DDBJ whole genome shotgun (WGS) entry which is preliminary data.</text>
</comment>
<name>A0A1E7XC16_9LACO</name>
<reference evidence="2 3" key="1">
    <citation type="submission" date="2016-09" db="EMBL/GenBank/DDBJ databases">
        <title>Genome Sequence of Lactobacillus sunkii Strain CG01.</title>
        <authorList>
            <person name="Poehlein A."/>
            <person name="Gabris C."/>
            <person name="Bengelsdorf F.R."/>
            <person name="Duerre P."/>
            <person name="Daniel R."/>
        </authorList>
    </citation>
    <scope>NUCLEOTIDE SEQUENCE [LARGE SCALE GENOMIC DNA]</scope>
    <source>
        <strain evidence="2 3">CG_D</strain>
    </source>
</reference>
<gene>
    <name evidence="2" type="ORF">LASUN_16670</name>
</gene>
<accession>A0A1E7XC16</accession>